<accession>A0ABU9BIK9</accession>
<gene>
    <name evidence="2" type="ORF">AACH06_00730</name>
</gene>
<feature type="compositionally biased region" description="Low complexity" evidence="1">
    <location>
        <begin position="81"/>
        <end position="91"/>
    </location>
</feature>
<comment type="caution">
    <text evidence="2">The sequence shown here is derived from an EMBL/GenBank/DDBJ whole genome shotgun (WGS) entry which is preliminary data.</text>
</comment>
<organism evidence="2 3">
    <name type="scientific">Ideonella lacteola</name>
    <dbReference type="NCBI Taxonomy" id="2984193"/>
    <lineage>
        <taxon>Bacteria</taxon>
        <taxon>Pseudomonadati</taxon>
        <taxon>Pseudomonadota</taxon>
        <taxon>Betaproteobacteria</taxon>
        <taxon>Burkholderiales</taxon>
        <taxon>Sphaerotilaceae</taxon>
        <taxon>Ideonella</taxon>
    </lineage>
</organism>
<evidence type="ECO:0000313" key="3">
    <source>
        <dbReference type="Proteomes" id="UP001371218"/>
    </source>
</evidence>
<feature type="region of interest" description="Disordered" evidence="1">
    <location>
        <begin position="52"/>
        <end position="160"/>
    </location>
</feature>
<feature type="compositionally biased region" description="Low complexity" evidence="1">
    <location>
        <begin position="98"/>
        <end position="124"/>
    </location>
</feature>
<protein>
    <submittedName>
        <fullName evidence="2">FmdB family transcriptional regulator</fullName>
    </submittedName>
</protein>
<keyword evidence="3" id="KW-1185">Reference proteome</keyword>
<sequence length="313" mass="32487">MSDFDVSAVGLKAPTYTYQPIETSAPAPSSDSGQNVYKQLFQLVQQLMQMLAPLFENDQGSSGSPSPSPSPSPSAAPSPSPCAAAPSPASTGQGGGAPAVSGASPAPAPRPAAGTEGTPAGSGARSVQEAAAHTNPTFKPVLRGDEAEKDAAIKTQEDFGRAVDQTAKEYGLDPNAFRAELQAESSAFTEGFQKAMQHEGDLDRRGENNTSIGLGQISRKFLDGREWSGDGPGNERLGGQVVSTEDYMKSPTIQMRMAAANIAQRIADKGGVEQGLAYYVSGDADPNNPKARAYIDKINKAMNDPAVVDVGRG</sequence>
<evidence type="ECO:0000256" key="1">
    <source>
        <dbReference type="SAM" id="MobiDB-lite"/>
    </source>
</evidence>
<dbReference type="Proteomes" id="UP001371218">
    <property type="component" value="Unassembled WGS sequence"/>
</dbReference>
<evidence type="ECO:0000313" key="2">
    <source>
        <dbReference type="EMBL" id="MEK8029328.1"/>
    </source>
</evidence>
<dbReference type="RefSeq" id="WP_341423669.1">
    <property type="nucleotide sequence ID" value="NZ_JBBUTG010000001.1"/>
</dbReference>
<feature type="compositionally biased region" description="Basic and acidic residues" evidence="1">
    <location>
        <begin position="142"/>
        <end position="160"/>
    </location>
</feature>
<proteinExistence type="predicted"/>
<feature type="compositionally biased region" description="Pro residues" evidence="1">
    <location>
        <begin position="66"/>
        <end position="80"/>
    </location>
</feature>
<dbReference type="EMBL" id="JBBUTG010000001">
    <property type="protein sequence ID" value="MEK8029328.1"/>
    <property type="molecule type" value="Genomic_DNA"/>
</dbReference>
<reference evidence="2 3" key="1">
    <citation type="submission" date="2024-04" db="EMBL/GenBank/DDBJ databases">
        <title>Novel species of the genus Ideonella isolated from streams.</title>
        <authorList>
            <person name="Lu H."/>
        </authorList>
    </citation>
    <scope>NUCLEOTIDE SEQUENCE [LARGE SCALE GENOMIC DNA]</scope>
    <source>
        <strain evidence="2 3">DXS29W</strain>
    </source>
</reference>
<name>A0ABU9BIK9_9BURK</name>